<accession>A0A9P5TCZ1</accession>
<keyword evidence="2" id="KW-1185">Reference proteome</keyword>
<sequence length="204" mass="21772">MMESTTLHSWTVSEIHSPVEDKGLTLALTLTHAPLTLVFRAWGAKDPAVVVVVVVAVGEYVSAMGQGTEKKWMQILVPMKMKRSIVKKEQHINMTGKMCHGDGMASATVSISSSLVQGCSDVGLGSGGSGSGSVEVEDANVGWSGCKWGRESITTHVLDESVNVLGRAVAGQFWGGMTPLPPPVCRPELWPSDVREQWNSLARG</sequence>
<evidence type="ECO:0000313" key="2">
    <source>
        <dbReference type="Proteomes" id="UP000759537"/>
    </source>
</evidence>
<protein>
    <submittedName>
        <fullName evidence="1">Uncharacterized protein</fullName>
    </submittedName>
</protein>
<dbReference type="EMBL" id="WHVB01000003">
    <property type="protein sequence ID" value="KAF8485266.1"/>
    <property type="molecule type" value="Genomic_DNA"/>
</dbReference>
<reference evidence="1" key="1">
    <citation type="submission" date="2019-10" db="EMBL/GenBank/DDBJ databases">
        <authorList>
            <consortium name="DOE Joint Genome Institute"/>
            <person name="Kuo A."/>
            <person name="Miyauchi S."/>
            <person name="Kiss E."/>
            <person name="Drula E."/>
            <person name="Kohler A."/>
            <person name="Sanchez-Garcia M."/>
            <person name="Andreopoulos B."/>
            <person name="Barry K.W."/>
            <person name="Bonito G."/>
            <person name="Buee M."/>
            <person name="Carver A."/>
            <person name="Chen C."/>
            <person name="Cichocki N."/>
            <person name="Clum A."/>
            <person name="Culley D."/>
            <person name="Crous P.W."/>
            <person name="Fauchery L."/>
            <person name="Girlanda M."/>
            <person name="Hayes R."/>
            <person name="Keri Z."/>
            <person name="LaButti K."/>
            <person name="Lipzen A."/>
            <person name="Lombard V."/>
            <person name="Magnuson J."/>
            <person name="Maillard F."/>
            <person name="Morin E."/>
            <person name="Murat C."/>
            <person name="Nolan M."/>
            <person name="Ohm R."/>
            <person name="Pangilinan J."/>
            <person name="Pereira M."/>
            <person name="Perotto S."/>
            <person name="Peter M."/>
            <person name="Riley R."/>
            <person name="Sitrit Y."/>
            <person name="Stielow B."/>
            <person name="Szollosi G."/>
            <person name="Zifcakova L."/>
            <person name="Stursova M."/>
            <person name="Spatafora J.W."/>
            <person name="Tedersoo L."/>
            <person name="Vaario L.-M."/>
            <person name="Yamada A."/>
            <person name="Yan M."/>
            <person name="Wang P."/>
            <person name="Xu J."/>
            <person name="Bruns T."/>
            <person name="Baldrian P."/>
            <person name="Vilgalys R."/>
            <person name="Henrissat B."/>
            <person name="Grigoriev I.V."/>
            <person name="Hibbett D."/>
            <person name="Nagy L.G."/>
            <person name="Martin F.M."/>
        </authorList>
    </citation>
    <scope>NUCLEOTIDE SEQUENCE</scope>
    <source>
        <strain evidence="1">Prilba</strain>
    </source>
</reference>
<dbReference type="AlphaFoldDB" id="A0A9P5TCZ1"/>
<evidence type="ECO:0000313" key="1">
    <source>
        <dbReference type="EMBL" id="KAF8485266.1"/>
    </source>
</evidence>
<gene>
    <name evidence="1" type="ORF">DFH94DRAFT_842889</name>
</gene>
<organism evidence="1 2">
    <name type="scientific">Russula ochroleuca</name>
    <dbReference type="NCBI Taxonomy" id="152965"/>
    <lineage>
        <taxon>Eukaryota</taxon>
        <taxon>Fungi</taxon>
        <taxon>Dikarya</taxon>
        <taxon>Basidiomycota</taxon>
        <taxon>Agaricomycotina</taxon>
        <taxon>Agaricomycetes</taxon>
        <taxon>Russulales</taxon>
        <taxon>Russulaceae</taxon>
        <taxon>Russula</taxon>
    </lineage>
</organism>
<reference evidence="1" key="2">
    <citation type="journal article" date="2020" name="Nat. Commun.">
        <title>Large-scale genome sequencing of mycorrhizal fungi provides insights into the early evolution of symbiotic traits.</title>
        <authorList>
            <person name="Miyauchi S."/>
            <person name="Kiss E."/>
            <person name="Kuo A."/>
            <person name="Drula E."/>
            <person name="Kohler A."/>
            <person name="Sanchez-Garcia M."/>
            <person name="Morin E."/>
            <person name="Andreopoulos B."/>
            <person name="Barry K.W."/>
            <person name="Bonito G."/>
            <person name="Buee M."/>
            <person name="Carver A."/>
            <person name="Chen C."/>
            <person name="Cichocki N."/>
            <person name="Clum A."/>
            <person name="Culley D."/>
            <person name="Crous P.W."/>
            <person name="Fauchery L."/>
            <person name="Girlanda M."/>
            <person name="Hayes R.D."/>
            <person name="Keri Z."/>
            <person name="LaButti K."/>
            <person name="Lipzen A."/>
            <person name="Lombard V."/>
            <person name="Magnuson J."/>
            <person name="Maillard F."/>
            <person name="Murat C."/>
            <person name="Nolan M."/>
            <person name="Ohm R.A."/>
            <person name="Pangilinan J."/>
            <person name="Pereira M.F."/>
            <person name="Perotto S."/>
            <person name="Peter M."/>
            <person name="Pfister S."/>
            <person name="Riley R."/>
            <person name="Sitrit Y."/>
            <person name="Stielow J.B."/>
            <person name="Szollosi G."/>
            <person name="Zifcakova L."/>
            <person name="Stursova M."/>
            <person name="Spatafora J.W."/>
            <person name="Tedersoo L."/>
            <person name="Vaario L.M."/>
            <person name="Yamada A."/>
            <person name="Yan M."/>
            <person name="Wang P."/>
            <person name="Xu J."/>
            <person name="Bruns T."/>
            <person name="Baldrian P."/>
            <person name="Vilgalys R."/>
            <person name="Dunand C."/>
            <person name="Henrissat B."/>
            <person name="Grigoriev I.V."/>
            <person name="Hibbett D."/>
            <person name="Nagy L.G."/>
            <person name="Martin F.M."/>
        </authorList>
    </citation>
    <scope>NUCLEOTIDE SEQUENCE</scope>
    <source>
        <strain evidence="1">Prilba</strain>
    </source>
</reference>
<name>A0A9P5TCZ1_9AGAM</name>
<dbReference type="Proteomes" id="UP000759537">
    <property type="component" value="Unassembled WGS sequence"/>
</dbReference>
<comment type="caution">
    <text evidence="1">The sequence shown here is derived from an EMBL/GenBank/DDBJ whole genome shotgun (WGS) entry which is preliminary data.</text>
</comment>
<proteinExistence type="predicted"/>